<comment type="caution">
    <text evidence="1">The sequence shown here is derived from an EMBL/GenBank/DDBJ whole genome shotgun (WGS) entry which is preliminary data.</text>
</comment>
<accession>A0AAD5NTB9</accession>
<dbReference type="Proteomes" id="UP001064489">
    <property type="component" value="Chromosome 4"/>
</dbReference>
<dbReference type="EMBL" id="JAJSOW010000101">
    <property type="protein sequence ID" value="KAI9179993.1"/>
    <property type="molecule type" value="Genomic_DNA"/>
</dbReference>
<reference evidence="1" key="1">
    <citation type="journal article" date="2022" name="Plant J.">
        <title>Strategies of tolerance reflected in two North American maple genomes.</title>
        <authorList>
            <person name="McEvoy S.L."/>
            <person name="Sezen U.U."/>
            <person name="Trouern-Trend A."/>
            <person name="McMahon S.M."/>
            <person name="Schaberg P.G."/>
            <person name="Yang J."/>
            <person name="Wegrzyn J.L."/>
            <person name="Swenson N.G."/>
        </authorList>
    </citation>
    <scope>NUCLEOTIDE SEQUENCE</scope>
    <source>
        <strain evidence="1">91603</strain>
    </source>
</reference>
<sequence length="135" mass="15765">MSPFLDRELTRLGDCNEQLSMCVFCVLNDYKYFNPPITEGICKAVAYECLVDTRNDPIGNALEFVKRLREFRELKFKEQHSRIYGYGYIGARTAIQKFGIKDALKQICKKTDKGRTNATMIMEEDLELDEYDYYA</sequence>
<dbReference type="AlphaFoldDB" id="A0AAD5NTB9"/>
<proteinExistence type="predicted"/>
<evidence type="ECO:0000313" key="2">
    <source>
        <dbReference type="Proteomes" id="UP001064489"/>
    </source>
</evidence>
<evidence type="ECO:0000313" key="1">
    <source>
        <dbReference type="EMBL" id="KAI9179993.1"/>
    </source>
</evidence>
<reference evidence="1" key="2">
    <citation type="submission" date="2023-02" db="EMBL/GenBank/DDBJ databases">
        <authorList>
            <person name="Swenson N.G."/>
            <person name="Wegrzyn J.L."/>
            <person name="Mcevoy S.L."/>
        </authorList>
    </citation>
    <scope>NUCLEOTIDE SEQUENCE</scope>
    <source>
        <strain evidence="1">91603</strain>
        <tissue evidence="1">Leaf</tissue>
    </source>
</reference>
<protein>
    <submittedName>
        <fullName evidence="1">Uncharacterized protein</fullName>
    </submittedName>
</protein>
<gene>
    <name evidence="1" type="ORF">LWI28_000010</name>
</gene>
<organism evidence="1 2">
    <name type="scientific">Acer negundo</name>
    <name type="common">Box elder</name>
    <dbReference type="NCBI Taxonomy" id="4023"/>
    <lineage>
        <taxon>Eukaryota</taxon>
        <taxon>Viridiplantae</taxon>
        <taxon>Streptophyta</taxon>
        <taxon>Embryophyta</taxon>
        <taxon>Tracheophyta</taxon>
        <taxon>Spermatophyta</taxon>
        <taxon>Magnoliopsida</taxon>
        <taxon>eudicotyledons</taxon>
        <taxon>Gunneridae</taxon>
        <taxon>Pentapetalae</taxon>
        <taxon>rosids</taxon>
        <taxon>malvids</taxon>
        <taxon>Sapindales</taxon>
        <taxon>Sapindaceae</taxon>
        <taxon>Hippocastanoideae</taxon>
        <taxon>Acereae</taxon>
        <taxon>Acer</taxon>
    </lineage>
</organism>
<keyword evidence="2" id="KW-1185">Reference proteome</keyword>
<name>A0AAD5NTB9_ACENE</name>